<proteinExistence type="predicted"/>
<dbReference type="InterPro" id="IPR027483">
    <property type="entry name" value="PInositol-4-P-4/5-kinase_C_sf"/>
</dbReference>
<dbReference type="GO" id="GO:0016308">
    <property type="term" value="F:1-phosphatidylinositol-4-phosphate 5-kinase activity"/>
    <property type="evidence" value="ECO:0007669"/>
    <property type="project" value="TreeGrafter"/>
</dbReference>
<dbReference type="AlphaFoldDB" id="A0A2G9SCL9"/>
<dbReference type="GO" id="GO:0005524">
    <property type="term" value="F:ATP binding"/>
    <property type="evidence" value="ECO:0007669"/>
    <property type="project" value="UniProtKB-UniRule"/>
</dbReference>
<keyword evidence="1" id="KW-0418">Kinase</keyword>
<keyword evidence="1" id="KW-0067">ATP-binding</keyword>
<dbReference type="PROSITE" id="PS51455">
    <property type="entry name" value="PIPK"/>
    <property type="match status" value="1"/>
</dbReference>
<dbReference type="OrthoDB" id="70770at2759"/>
<dbReference type="EMBL" id="KV924330">
    <property type="protein sequence ID" value="PIO37889.1"/>
    <property type="molecule type" value="Genomic_DNA"/>
</dbReference>
<dbReference type="InterPro" id="IPR023610">
    <property type="entry name" value="PInositol-4/5-P-5/4-kinase"/>
</dbReference>
<organism evidence="3">
    <name type="scientific">Aquarana catesbeiana</name>
    <name type="common">American bullfrog</name>
    <name type="synonym">Rana catesbeiana</name>
    <dbReference type="NCBI Taxonomy" id="8400"/>
    <lineage>
        <taxon>Eukaryota</taxon>
        <taxon>Metazoa</taxon>
        <taxon>Chordata</taxon>
        <taxon>Craniata</taxon>
        <taxon>Vertebrata</taxon>
        <taxon>Euteleostomi</taxon>
        <taxon>Amphibia</taxon>
        <taxon>Batrachia</taxon>
        <taxon>Anura</taxon>
        <taxon>Neobatrachia</taxon>
        <taxon>Ranoidea</taxon>
        <taxon>Ranidae</taxon>
        <taxon>Aquarana</taxon>
    </lineage>
</organism>
<dbReference type="Gene3D" id="3.30.810.10">
    <property type="entry name" value="2-Layer Sandwich"/>
    <property type="match status" value="1"/>
</dbReference>
<dbReference type="PANTHER" id="PTHR23086">
    <property type="entry name" value="PHOSPHATIDYLINOSITOL-4-PHOSPHATE 5-KINASE"/>
    <property type="match status" value="1"/>
</dbReference>
<dbReference type="GO" id="GO:0046854">
    <property type="term" value="P:phosphatidylinositol phosphate biosynthetic process"/>
    <property type="evidence" value="ECO:0007669"/>
    <property type="project" value="TreeGrafter"/>
</dbReference>
<gene>
    <name evidence="3" type="ORF">AB205_0176270</name>
</gene>
<accession>A0A2G9SCL9</accession>
<feature type="domain" description="PIPK" evidence="2">
    <location>
        <begin position="1"/>
        <end position="129"/>
    </location>
</feature>
<keyword evidence="1" id="KW-0808">Transferase</keyword>
<protein>
    <recommendedName>
        <fullName evidence="2">PIPK domain-containing protein</fullName>
    </recommendedName>
</protein>
<keyword evidence="1" id="KW-0547">Nucleotide-binding</keyword>
<evidence type="ECO:0000259" key="2">
    <source>
        <dbReference type="PROSITE" id="PS51455"/>
    </source>
</evidence>
<dbReference type="Pfam" id="PF01504">
    <property type="entry name" value="PIP5K"/>
    <property type="match status" value="1"/>
</dbReference>
<dbReference type="GO" id="GO:0005886">
    <property type="term" value="C:plasma membrane"/>
    <property type="evidence" value="ECO:0007669"/>
    <property type="project" value="TreeGrafter"/>
</dbReference>
<evidence type="ECO:0000313" key="3">
    <source>
        <dbReference type="EMBL" id="PIO37889.1"/>
    </source>
</evidence>
<name>A0A2G9SCL9_AQUCT</name>
<sequence>MDYSLLLGIHVLDHTSKDKEGETSHYCIDNKRPSVQKVLYSTALESIQGPGKAVDAVISGDTMGGIPAKNHRGERVLLFMGIIDILQSYRLIKKLEHSWKALVYDGDTVSVHRPSFYAGRFLKFMNSKVFKRAQALNSRHRPDLVPSTPSLFEAASLATTISTSSLFADDQYHHEDTIRYSSRYTNMLDIL</sequence>
<dbReference type="SMART" id="SM00330">
    <property type="entry name" value="PIPKc"/>
    <property type="match status" value="1"/>
</dbReference>
<evidence type="ECO:0000256" key="1">
    <source>
        <dbReference type="PROSITE-ProRule" id="PRU00781"/>
    </source>
</evidence>
<dbReference type="PANTHER" id="PTHR23086:SF34">
    <property type="entry name" value="PHOSPHATIDYLINOSITOL 4-PHOSPHATE 5-KINASE TYPE-1 BETA"/>
    <property type="match status" value="1"/>
</dbReference>
<reference evidence="3" key="1">
    <citation type="submission" date="2017-08" db="EMBL/GenBank/DDBJ databases">
        <title>Assembly of the North American Bullfrog Genome.</title>
        <authorList>
            <person name="Warren R.L."/>
            <person name="Vandervalk B.P."/>
            <person name="Kucuk E."/>
            <person name="Birol I."/>
            <person name="Helbing C."/>
            <person name="Pandoh P."/>
            <person name="Behsaz B."/>
            <person name="Mohamadi H."/>
            <person name="Chu J."/>
            <person name="Jackman S."/>
            <person name="Hammond S.A."/>
            <person name="Veldhoen N."/>
            <person name="Kirk H."/>
            <person name="Zhao Y."/>
            <person name="Coope R."/>
            <person name="Pleasance S."/>
            <person name="Moore R."/>
            <person name="Holt R."/>
        </authorList>
    </citation>
    <scope>NUCLEOTIDE SEQUENCE</scope>
    <source>
        <strain evidence="3">Bruno</strain>
        <tissue evidence="3">Liver</tissue>
    </source>
</reference>
<dbReference type="SUPFAM" id="SSF56104">
    <property type="entry name" value="SAICAR synthase-like"/>
    <property type="match status" value="1"/>
</dbReference>
<dbReference type="InterPro" id="IPR002498">
    <property type="entry name" value="PInositol-4-P-4/5-kinase_core"/>
</dbReference>